<dbReference type="AlphaFoldDB" id="A0A7W7SRX4"/>
<evidence type="ECO:0000313" key="2">
    <source>
        <dbReference type="Proteomes" id="UP000578819"/>
    </source>
</evidence>
<name>A0A7W7SRX4_9ACTN</name>
<evidence type="ECO:0000313" key="1">
    <source>
        <dbReference type="EMBL" id="MBB4959833.1"/>
    </source>
</evidence>
<accession>A0A7W7SRX4</accession>
<keyword evidence="2" id="KW-1185">Reference proteome</keyword>
<dbReference type="Proteomes" id="UP000578819">
    <property type="component" value="Unassembled WGS sequence"/>
</dbReference>
<dbReference type="EMBL" id="JACHJW010000001">
    <property type="protein sequence ID" value="MBB4959833.1"/>
    <property type="molecule type" value="Genomic_DNA"/>
</dbReference>
<keyword evidence="1" id="KW-0449">Lipoprotein</keyword>
<organism evidence="1 2">
    <name type="scientific">Micromonospora polyrhachis</name>
    <dbReference type="NCBI Taxonomy" id="1282883"/>
    <lineage>
        <taxon>Bacteria</taxon>
        <taxon>Bacillati</taxon>
        <taxon>Actinomycetota</taxon>
        <taxon>Actinomycetes</taxon>
        <taxon>Micromonosporales</taxon>
        <taxon>Micromonosporaceae</taxon>
        <taxon>Micromonospora</taxon>
    </lineage>
</organism>
<dbReference type="RefSeq" id="WP_184540509.1">
    <property type="nucleotide sequence ID" value="NZ_JACHJW010000001.1"/>
</dbReference>
<comment type="caution">
    <text evidence="1">The sequence shown here is derived from an EMBL/GenBank/DDBJ whole genome shotgun (WGS) entry which is preliminary data.</text>
</comment>
<protein>
    <submittedName>
        <fullName evidence="1">ABC-type lipoprotein release transport system permease subunit</fullName>
    </submittedName>
</protein>
<sequence>MLGIANKLVATTVQRRNEVAMLQLIGATPVQVRSRMRREASLVCAVTLGTGSGFGHSSGD</sequence>
<gene>
    <name evidence="1" type="ORF">FHR38_003566</name>
</gene>
<reference evidence="1 2" key="1">
    <citation type="submission" date="2020-08" db="EMBL/GenBank/DDBJ databases">
        <title>Sequencing the genomes of 1000 actinobacteria strains.</title>
        <authorList>
            <person name="Klenk H.-P."/>
        </authorList>
    </citation>
    <scope>NUCLEOTIDE SEQUENCE [LARGE SCALE GENOMIC DNA]</scope>
    <source>
        <strain evidence="1 2">DSM 45886</strain>
    </source>
</reference>
<proteinExistence type="predicted"/>